<gene>
    <name evidence="9" type="primary">LOC110981650</name>
</gene>
<dbReference type="SUPFAM" id="SSF49842">
    <property type="entry name" value="TNF-like"/>
    <property type="match status" value="2"/>
</dbReference>
<name>A0A8B7YQX3_ACAPL</name>
<sequence>MTSSVRQVVFACLLLAVIAHTDARRRRPFIPGKTEPKVTDAPVAVEEFQDTREQDDRNRVLVDMERRMANIEESTSIMKREMLETKSENTRLKEEIQRMSGLMEELDAANGRVGELEWMLSKFENFFGVLYIEHPDFFAREMTVDKRLSALNEYIGNREAELMALRPNPPVVTADPAENPVDEELMGVVIEELSSENAKLKRRLDDMETRMVSVPGNLPDGSRGGPAVTQPDEETRDRLTRLERLMALHFAPQLDEEYPGQNPDSDAGGKRLVSGGSTTQRVPLSESDTEILKEELDSIRSISSTRKSVFSAAATRHVNGEALVHKPVFFDHVFSNKGNHFKEHNSTFICGITGYYFITFTVRSYDNRHLGINMLLNGDRVTSVSGEKDQERNQMMTQSVVLHLSPGDKIWLTVSPATTYAIYSDPGGKYCTFSGFLLFKGSQLGFVQVDSTSNFSNEPTATLANKSGRQRETIMAVSQNKLSYKRLFFIVIVLRAVLAKPSRHTHGEAWPVSGVVPVPPVSGHHSALPHRPWSQGRPLATHRCTCDETRLSQTEQGIADLIRRMEELETQSNEESATLLTLEDSNHRLQTQISRVVGENQRLTRLNRSLQTKSDAMTEENLQLRAQNERLRNKQDQPQPVVDRLVEQVHDDPVQRQRSSLQNLNDIMGNREAELIEMGVFPQMEPATPEGPPIIRPDRRRGSTFSTMAGSASMLPDSEQIATSLLALNQENDNLKRRIGQLEERLNQQGRQPDLMGPAPGMLWPQVRPTSPSGQSSSELAEKISQVERLVLVALHHNPTGPSAGHIMPQPNMEEYPGHQSRPEGPLTNDDQERGSASQPTQTFSVPATDSVLSDDDLEAMADVVDRVRNKSPAKSAFSVASTGVTVGATDDPRAIEFDHEYVNKGGDFKRRRSRFVCENPGFYYVTFTLRSYDNKYLGVSLMKNEELQTAVYADSSERNVMQSQAVILHLEPGDELWLRHAPSEHFAVHSGEHRFVTFSGYLIYRGY</sequence>
<dbReference type="KEGG" id="aplc:110981650"/>
<evidence type="ECO:0000259" key="7">
    <source>
        <dbReference type="PROSITE" id="PS50871"/>
    </source>
</evidence>
<dbReference type="InterPro" id="IPR008983">
    <property type="entry name" value="Tumour_necrosis_fac-like_dom"/>
</dbReference>
<dbReference type="GeneID" id="110981650"/>
<feature type="signal peptide" evidence="6">
    <location>
        <begin position="1"/>
        <end position="23"/>
    </location>
</feature>
<evidence type="ECO:0000313" key="8">
    <source>
        <dbReference type="Proteomes" id="UP000694845"/>
    </source>
</evidence>
<dbReference type="GO" id="GO:0005615">
    <property type="term" value="C:extracellular space"/>
    <property type="evidence" value="ECO:0007669"/>
    <property type="project" value="TreeGrafter"/>
</dbReference>
<dbReference type="Gene3D" id="2.60.120.40">
    <property type="match status" value="2"/>
</dbReference>
<feature type="region of interest" description="Disordered" evidence="5">
    <location>
        <begin position="253"/>
        <end position="285"/>
    </location>
</feature>
<accession>A0A8B7YQX3</accession>
<protein>
    <submittedName>
        <fullName evidence="9">Uncharacterized protein LOC110981650</fullName>
    </submittedName>
</protein>
<dbReference type="Pfam" id="PF00386">
    <property type="entry name" value="C1q"/>
    <property type="match status" value="2"/>
</dbReference>
<evidence type="ECO:0000256" key="1">
    <source>
        <dbReference type="ARBA" id="ARBA00004613"/>
    </source>
</evidence>
<dbReference type="OrthoDB" id="6138508at2759"/>
<keyword evidence="4" id="KW-0175">Coiled coil</keyword>
<dbReference type="InterPro" id="IPR001073">
    <property type="entry name" value="C1q_dom"/>
</dbReference>
<feature type="region of interest" description="Disordered" evidence="5">
    <location>
        <begin position="213"/>
        <end position="234"/>
    </location>
</feature>
<feature type="region of interest" description="Disordered" evidence="5">
    <location>
        <begin position="746"/>
        <end position="781"/>
    </location>
</feature>
<comment type="subcellular location">
    <subcellularLocation>
        <location evidence="1">Secreted</location>
    </subcellularLocation>
</comment>
<dbReference type="PANTHER" id="PTHR22923:SF62">
    <property type="entry name" value="CVP18"/>
    <property type="match status" value="1"/>
</dbReference>
<feature type="coiled-coil region" evidence="4">
    <location>
        <begin position="551"/>
        <end position="637"/>
    </location>
</feature>
<dbReference type="Proteomes" id="UP000694845">
    <property type="component" value="Unplaced"/>
</dbReference>
<dbReference type="PROSITE" id="PS50871">
    <property type="entry name" value="C1Q"/>
    <property type="match status" value="2"/>
</dbReference>
<feature type="domain" description="C1q" evidence="7">
    <location>
        <begin position="871"/>
        <end position="1008"/>
    </location>
</feature>
<keyword evidence="3 6" id="KW-0732">Signal</keyword>
<proteinExistence type="predicted"/>
<feature type="coiled-coil region" evidence="4">
    <location>
        <begin position="61"/>
        <end position="112"/>
    </location>
</feature>
<feature type="compositionally biased region" description="Polar residues" evidence="5">
    <location>
        <begin position="835"/>
        <end position="850"/>
    </location>
</feature>
<evidence type="ECO:0000256" key="3">
    <source>
        <dbReference type="ARBA" id="ARBA00022729"/>
    </source>
</evidence>
<dbReference type="PRINTS" id="PR00007">
    <property type="entry name" value="COMPLEMNTC1Q"/>
</dbReference>
<evidence type="ECO:0000313" key="9">
    <source>
        <dbReference type="RefSeq" id="XP_022095077.1"/>
    </source>
</evidence>
<evidence type="ECO:0000256" key="6">
    <source>
        <dbReference type="SAM" id="SignalP"/>
    </source>
</evidence>
<reference evidence="9" key="1">
    <citation type="submission" date="2025-08" db="UniProtKB">
        <authorList>
            <consortium name="RefSeq"/>
        </authorList>
    </citation>
    <scope>IDENTIFICATION</scope>
</reference>
<keyword evidence="2" id="KW-0964">Secreted</keyword>
<feature type="region of interest" description="Disordered" evidence="5">
    <location>
        <begin position="797"/>
        <end position="850"/>
    </location>
</feature>
<dbReference type="PANTHER" id="PTHR22923">
    <property type="entry name" value="CEREBELLIN-RELATED"/>
    <property type="match status" value="1"/>
</dbReference>
<dbReference type="InterPro" id="IPR050822">
    <property type="entry name" value="Cerebellin_Synaptic_Org"/>
</dbReference>
<feature type="domain" description="C1q" evidence="7">
    <location>
        <begin position="303"/>
        <end position="444"/>
    </location>
</feature>
<dbReference type="AlphaFoldDB" id="A0A8B7YQX3"/>
<feature type="chain" id="PRO_5034289705" evidence="6">
    <location>
        <begin position="24"/>
        <end position="1008"/>
    </location>
</feature>
<evidence type="ECO:0000256" key="4">
    <source>
        <dbReference type="SAM" id="Coils"/>
    </source>
</evidence>
<dbReference type="RefSeq" id="XP_022095077.1">
    <property type="nucleotide sequence ID" value="XM_022239385.1"/>
</dbReference>
<keyword evidence="8" id="KW-1185">Reference proteome</keyword>
<evidence type="ECO:0000256" key="5">
    <source>
        <dbReference type="SAM" id="MobiDB-lite"/>
    </source>
</evidence>
<dbReference type="SMART" id="SM00110">
    <property type="entry name" value="C1Q"/>
    <property type="match status" value="2"/>
</dbReference>
<evidence type="ECO:0000256" key="2">
    <source>
        <dbReference type="ARBA" id="ARBA00022525"/>
    </source>
</evidence>
<organism evidence="8 9">
    <name type="scientific">Acanthaster planci</name>
    <name type="common">Crown-of-thorns starfish</name>
    <dbReference type="NCBI Taxonomy" id="133434"/>
    <lineage>
        <taxon>Eukaryota</taxon>
        <taxon>Metazoa</taxon>
        <taxon>Echinodermata</taxon>
        <taxon>Eleutherozoa</taxon>
        <taxon>Asterozoa</taxon>
        <taxon>Asteroidea</taxon>
        <taxon>Valvatacea</taxon>
        <taxon>Valvatida</taxon>
        <taxon>Acanthasteridae</taxon>
        <taxon>Acanthaster</taxon>
    </lineage>
</organism>
<feature type="compositionally biased region" description="Polar residues" evidence="5">
    <location>
        <begin position="768"/>
        <end position="779"/>
    </location>
</feature>